<dbReference type="AlphaFoldDB" id="A0A0B6S282"/>
<keyword evidence="5" id="KW-0963">Cytoplasm</keyword>
<keyword evidence="4 5" id="KW-0460">Magnesium</keyword>
<dbReference type="Proteomes" id="UP000031838">
    <property type="component" value="Chromosome 1"/>
</dbReference>
<dbReference type="PANTHER" id="PTHR10286">
    <property type="entry name" value="INORGANIC PYROPHOSPHATASE"/>
    <property type="match status" value="1"/>
</dbReference>
<feature type="binding site" evidence="5">
    <location>
        <position position="77"/>
    </location>
    <ligand>
        <name>Mg(2+)</name>
        <dbReference type="ChEBI" id="CHEBI:18420"/>
        <label>1</label>
    </ligand>
</feature>
<comment type="subunit">
    <text evidence="5">Homohexamer.</text>
</comment>
<evidence type="ECO:0000256" key="1">
    <source>
        <dbReference type="ARBA" id="ARBA00001946"/>
    </source>
</evidence>
<name>A0A0B6S282_BURPL</name>
<comment type="catalytic activity">
    <reaction evidence="5">
        <text>diphosphate + H2O = 2 phosphate + H(+)</text>
        <dbReference type="Rhea" id="RHEA:24576"/>
        <dbReference type="ChEBI" id="CHEBI:15377"/>
        <dbReference type="ChEBI" id="CHEBI:15378"/>
        <dbReference type="ChEBI" id="CHEBI:33019"/>
        <dbReference type="ChEBI" id="CHEBI:43474"/>
        <dbReference type="EC" id="3.6.1.1"/>
    </reaction>
</comment>
<dbReference type="EC" id="3.6.1.1" evidence="5"/>
<accession>A0A0B6S282</accession>
<dbReference type="GO" id="GO:0005737">
    <property type="term" value="C:cytoplasm"/>
    <property type="evidence" value="ECO:0007669"/>
    <property type="project" value="UniProtKB-SubCell"/>
</dbReference>
<reference evidence="6 7" key="2">
    <citation type="journal article" date="2016" name="Appl. Microbiol. Biotechnol.">
        <title>Mutations improving production and secretion of extracellular lipase by Burkholderia glumae PG1.</title>
        <authorList>
            <person name="Knapp A."/>
            <person name="Voget S."/>
            <person name="Gao R."/>
            <person name="Zaburannyi N."/>
            <person name="Krysciak D."/>
            <person name="Breuer M."/>
            <person name="Hauer B."/>
            <person name="Streit W.R."/>
            <person name="Muller R."/>
            <person name="Daniel R."/>
            <person name="Jaeger K.E."/>
        </authorList>
    </citation>
    <scope>NUCLEOTIDE SEQUENCE [LARGE SCALE GENOMIC DNA]</scope>
    <source>
        <strain evidence="6 7">PG1</strain>
    </source>
</reference>
<gene>
    <name evidence="5" type="primary">ppa</name>
    <name evidence="6" type="ORF">BGL_1c29380</name>
</gene>
<dbReference type="GO" id="GO:0004427">
    <property type="term" value="F:inorganic diphosphate phosphatase activity"/>
    <property type="evidence" value="ECO:0007669"/>
    <property type="project" value="UniProtKB-UniRule"/>
</dbReference>
<dbReference type="InterPro" id="IPR008162">
    <property type="entry name" value="Pyrophosphatase"/>
</dbReference>
<dbReference type="GO" id="GO:0000287">
    <property type="term" value="F:magnesium ion binding"/>
    <property type="evidence" value="ECO:0007669"/>
    <property type="project" value="UniProtKB-UniRule"/>
</dbReference>
<dbReference type="GO" id="GO:0006796">
    <property type="term" value="P:phosphate-containing compound metabolic process"/>
    <property type="evidence" value="ECO:0007669"/>
    <property type="project" value="InterPro"/>
</dbReference>
<evidence type="ECO:0000256" key="4">
    <source>
        <dbReference type="ARBA" id="ARBA00022842"/>
    </source>
</evidence>
<feature type="binding site" evidence="5">
    <location>
        <position position="114"/>
    </location>
    <ligand>
        <name>Mg(2+)</name>
        <dbReference type="ChEBI" id="CHEBI:18420"/>
        <label>1</label>
    </ligand>
</feature>
<reference evidence="7" key="1">
    <citation type="submission" date="2011-03" db="EMBL/GenBank/DDBJ databases">
        <authorList>
            <person name="Voget S."/>
            <person name="Streit W.R."/>
            <person name="Jaeger K.E."/>
            <person name="Daniel R."/>
        </authorList>
    </citation>
    <scope>NUCLEOTIDE SEQUENCE [LARGE SCALE GENOMIC DNA]</scope>
    <source>
        <strain evidence="7">PG1</strain>
    </source>
</reference>
<organism evidence="6 7">
    <name type="scientific">Burkholderia plantarii</name>
    <dbReference type="NCBI Taxonomy" id="41899"/>
    <lineage>
        <taxon>Bacteria</taxon>
        <taxon>Pseudomonadati</taxon>
        <taxon>Pseudomonadota</taxon>
        <taxon>Betaproteobacteria</taxon>
        <taxon>Burkholderiales</taxon>
        <taxon>Burkholderiaceae</taxon>
        <taxon>Burkholderia</taxon>
    </lineage>
</organism>
<evidence type="ECO:0000256" key="5">
    <source>
        <dbReference type="HAMAP-Rule" id="MF_00209"/>
    </source>
</evidence>
<keyword evidence="2 5" id="KW-0479">Metal-binding</keyword>
<evidence type="ECO:0000256" key="3">
    <source>
        <dbReference type="ARBA" id="ARBA00022801"/>
    </source>
</evidence>
<keyword evidence="7" id="KW-1185">Reference proteome</keyword>
<dbReference type="NCBIfam" id="NF002317">
    <property type="entry name" value="PRK01250.1"/>
    <property type="match status" value="1"/>
</dbReference>
<sequence length="186" mass="20471">MPFSIVMQRVLMSFSNVPAGKDLPHDFNVIIEIPAQSDPVKYEADKDLGLLVVDRFVGTGMRYPVNYGFIPQTLSGDGDPVDVLVITPFPLLAGSVVRSRALGMLQMTDESGVDAKLVAVPHDKVCPMTANLKSIDDVPEYLKDQIKHFFEQYKALEKGKWVKVEGWAGIDAAHKEITEGLANAKK</sequence>
<keyword evidence="3 5" id="KW-0378">Hydrolase</keyword>
<feature type="binding site" evidence="5">
    <location>
        <position position="82"/>
    </location>
    <ligand>
        <name>Mg(2+)</name>
        <dbReference type="ChEBI" id="CHEBI:18420"/>
        <label>1</label>
    </ligand>
</feature>
<feature type="binding site" evidence="5">
    <location>
        <position position="153"/>
    </location>
    <ligand>
        <name>substrate</name>
    </ligand>
</feature>
<comment type="similarity">
    <text evidence="5">Belongs to the PPase family.</text>
</comment>
<feature type="binding site" evidence="5">
    <location>
        <position position="41"/>
    </location>
    <ligand>
        <name>substrate</name>
    </ligand>
</feature>
<dbReference type="InterPro" id="IPR036649">
    <property type="entry name" value="Pyrophosphatase_sf"/>
</dbReference>
<dbReference type="CDD" id="cd00412">
    <property type="entry name" value="pyrophosphatase"/>
    <property type="match status" value="1"/>
</dbReference>
<proteinExistence type="inferred from homology"/>
<dbReference type="KEGG" id="bgp:BGL_1c29380"/>
<comment type="cofactor">
    <cofactor evidence="1 5">
        <name>Mg(2+)</name>
        <dbReference type="ChEBI" id="CHEBI:18420"/>
    </cofactor>
</comment>
<dbReference type="EMBL" id="CP002580">
    <property type="protein sequence ID" value="AJK47415.1"/>
    <property type="molecule type" value="Genomic_DNA"/>
</dbReference>
<evidence type="ECO:0000313" key="6">
    <source>
        <dbReference type="EMBL" id="AJK47415.1"/>
    </source>
</evidence>
<evidence type="ECO:0000256" key="2">
    <source>
        <dbReference type="ARBA" id="ARBA00022723"/>
    </source>
</evidence>
<feature type="binding site" evidence="5">
    <location>
        <position position="82"/>
    </location>
    <ligand>
        <name>Mg(2+)</name>
        <dbReference type="ChEBI" id="CHEBI:18420"/>
        <label>2</label>
    </ligand>
</feature>
<comment type="function">
    <text evidence="5">Catalyzes the hydrolysis of inorganic pyrophosphate (PPi) forming two phosphate ions.</text>
</comment>
<dbReference type="Gene3D" id="3.90.80.10">
    <property type="entry name" value="Inorganic pyrophosphatase"/>
    <property type="match status" value="1"/>
</dbReference>
<feature type="binding site" evidence="5">
    <location>
        <position position="67"/>
    </location>
    <ligand>
        <name>substrate</name>
    </ligand>
</feature>
<evidence type="ECO:0000313" key="7">
    <source>
        <dbReference type="Proteomes" id="UP000031838"/>
    </source>
</evidence>
<dbReference type="SUPFAM" id="SSF50324">
    <property type="entry name" value="Inorganic pyrophosphatase"/>
    <property type="match status" value="1"/>
</dbReference>
<dbReference type="PROSITE" id="PS00387">
    <property type="entry name" value="PPASE"/>
    <property type="match status" value="1"/>
</dbReference>
<protein>
    <recommendedName>
        <fullName evidence="5">Inorganic pyrophosphatase</fullName>
        <ecNumber evidence="5">3.6.1.1</ecNumber>
    </recommendedName>
    <alternativeName>
        <fullName evidence="5">Pyrophosphate phospho-hydrolase</fullName>
        <shortName evidence="5">PPase</shortName>
    </alternativeName>
</protein>
<feature type="binding site" evidence="5">
    <location>
        <position position="55"/>
    </location>
    <ligand>
        <name>substrate</name>
    </ligand>
</feature>
<dbReference type="HOGENOM" id="CLU_073198_1_0_4"/>
<comment type="subcellular location">
    <subcellularLocation>
        <location evidence="5">Cytoplasm</location>
    </subcellularLocation>
</comment>
<dbReference type="HAMAP" id="MF_00209">
    <property type="entry name" value="Inorganic_PPase"/>
    <property type="match status" value="1"/>
</dbReference>
<dbReference type="Pfam" id="PF00719">
    <property type="entry name" value="Pyrophosphatase"/>
    <property type="match status" value="1"/>
</dbReference>